<protein>
    <submittedName>
        <fullName evidence="3">CubicO group peptidase (Beta-lactamase class C family)</fullName>
    </submittedName>
</protein>
<dbReference type="EMBL" id="JACHXU010000036">
    <property type="protein sequence ID" value="MBB3210343.1"/>
    <property type="molecule type" value="Genomic_DNA"/>
</dbReference>
<reference evidence="3 4" key="1">
    <citation type="submission" date="2020-08" db="EMBL/GenBank/DDBJ databases">
        <title>Genomic Encyclopedia of Type Strains, Phase III (KMG-III): the genomes of soil and plant-associated and newly described type strains.</title>
        <authorList>
            <person name="Whitman W."/>
        </authorList>
    </citation>
    <scope>NUCLEOTIDE SEQUENCE [LARGE SCALE GENOMIC DNA]</scope>
    <source>
        <strain evidence="3 4">CECT 8075</strain>
    </source>
</reference>
<dbReference type="Gene3D" id="3.40.710.10">
    <property type="entry name" value="DD-peptidase/beta-lactamase superfamily"/>
    <property type="match status" value="1"/>
</dbReference>
<dbReference type="InterPro" id="IPR001466">
    <property type="entry name" value="Beta-lactam-related"/>
</dbReference>
<proteinExistence type="predicted"/>
<evidence type="ECO:0000313" key="4">
    <source>
        <dbReference type="Proteomes" id="UP000536179"/>
    </source>
</evidence>
<keyword evidence="1" id="KW-1133">Transmembrane helix</keyword>
<sequence>MSKCQLQKCQCQKCQCNTTNAITRLLFVFAVLVGGNAAAQDFSPVQRLLDDAVNEGKVAGGCVLILHRGEVAFGEGFGFADLESQTPFRLETPVVIASISKPLLGTAAFRIAEHGGVNLSAPISIYLPEFANALLESGSPVGRAPSMIELFGHTSGMRAEGPGGRPWFASWTKGITLEDVVKRYARDYPLKTRPGKRYAYSGIGIDVAARVLEVVANTSRQNMLVTQVAKPLGMNHTFYRDTDSVKLVGPMPTRYQRRDDGTLVLRRKYPVPLVNDYSSSGGSVISTAADLANWLLMFRNNGMHDDERYLETETVEEMLTRVPNSSNSRCGFFIRKKSSDGKATVVGHTGSSGTNCWVNFKEDLVAVTLTQTSGNVKQFRIELEKRINQCAAGRVDSESSPRTMPR</sequence>
<evidence type="ECO:0000259" key="2">
    <source>
        <dbReference type="Pfam" id="PF00144"/>
    </source>
</evidence>
<evidence type="ECO:0000313" key="3">
    <source>
        <dbReference type="EMBL" id="MBB3210343.1"/>
    </source>
</evidence>
<dbReference type="AlphaFoldDB" id="A0A7W5E694"/>
<keyword evidence="4" id="KW-1185">Reference proteome</keyword>
<dbReference type="RefSeq" id="WP_184309586.1">
    <property type="nucleotide sequence ID" value="NZ_JACHXU010000036.1"/>
</dbReference>
<evidence type="ECO:0000256" key="1">
    <source>
        <dbReference type="SAM" id="Phobius"/>
    </source>
</evidence>
<dbReference type="PANTHER" id="PTHR43283:SF3">
    <property type="entry name" value="BETA-LACTAMASE FAMILY PROTEIN (AFU_ORTHOLOGUE AFUA_5G07500)"/>
    <property type="match status" value="1"/>
</dbReference>
<organism evidence="3 4">
    <name type="scientific">Aporhodopirellula rubra</name>
    <dbReference type="NCBI Taxonomy" id="980271"/>
    <lineage>
        <taxon>Bacteria</taxon>
        <taxon>Pseudomonadati</taxon>
        <taxon>Planctomycetota</taxon>
        <taxon>Planctomycetia</taxon>
        <taxon>Pirellulales</taxon>
        <taxon>Pirellulaceae</taxon>
        <taxon>Aporhodopirellula</taxon>
    </lineage>
</organism>
<keyword evidence="1" id="KW-0472">Membrane</keyword>
<dbReference type="Pfam" id="PF00144">
    <property type="entry name" value="Beta-lactamase"/>
    <property type="match status" value="1"/>
</dbReference>
<dbReference type="Proteomes" id="UP000536179">
    <property type="component" value="Unassembled WGS sequence"/>
</dbReference>
<comment type="caution">
    <text evidence="3">The sequence shown here is derived from an EMBL/GenBank/DDBJ whole genome shotgun (WGS) entry which is preliminary data.</text>
</comment>
<feature type="transmembrane region" description="Helical" evidence="1">
    <location>
        <begin position="21"/>
        <end position="39"/>
    </location>
</feature>
<dbReference type="InterPro" id="IPR050789">
    <property type="entry name" value="Diverse_Enzym_Activities"/>
</dbReference>
<feature type="domain" description="Beta-lactamase-related" evidence="2">
    <location>
        <begin position="45"/>
        <end position="380"/>
    </location>
</feature>
<name>A0A7W5E694_9BACT</name>
<dbReference type="SUPFAM" id="SSF56601">
    <property type="entry name" value="beta-lactamase/transpeptidase-like"/>
    <property type="match status" value="1"/>
</dbReference>
<keyword evidence="1" id="KW-0812">Transmembrane</keyword>
<gene>
    <name evidence="3" type="ORF">FHS27_006190</name>
</gene>
<accession>A0A7W5E694</accession>
<dbReference type="PANTHER" id="PTHR43283">
    <property type="entry name" value="BETA-LACTAMASE-RELATED"/>
    <property type="match status" value="1"/>
</dbReference>
<dbReference type="InterPro" id="IPR012338">
    <property type="entry name" value="Beta-lactam/transpept-like"/>
</dbReference>